<keyword evidence="1" id="KW-0597">Phosphoprotein</keyword>
<keyword evidence="4" id="KW-1185">Reference proteome</keyword>
<sequence>MTQDPPSRVPERVRRAPDPVTFTSMSTAPESLMKVLVYSDDAHTREQIRMAIGRRPAAGLPKVEFVERATQPAVVERLDEGDIDVLVVDGEAQPAGGLGVCRQAKDEVYDCPPVLAVIARRDDGWLATWSRADAVVSLPLDPVAVANAVAGLMRKRAETRLPVL</sequence>
<evidence type="ECO:0000259" key="2">
    <source>
        <dbReference type="PROSITE" id="PS50110"/>
    </source>
</evidence>
<reference evidence="4" key="1">
    <citation type="journal article" date="2019" name="Int. J. Syst. Evol. Microbiol.">
        <title>The Global Catalogue of Microorganisms (GCM) 10K type strain sequencing project: providing services to taxonomists for standard genome sequencing and annotation.</title>
        <authorList>
            <consortium name="The Broad Institute Genomics Platform"/>
            <consortium name="The Broad Institute Genome Sequencing Center for Infectious Disease"/>
            <person name="Wu L."/>
            <person name="Ma J."/>
        </authorList>
    </citation>
    <scope>NUCLEOTIDE SEQUENCE [LARGE SCALE GENOMIC DNA]</scope>
    <source>
        <strain evidence="4">JCM 10667</strain>
    </source>
</reference>
<evidence type="ECO:0000256" key="1">
    <source>
        <dbReference type="PROSITE-ProRule" id="PRU00169"/>
    </source>
</evidence>
<dbReference type="SUPFAM" id="SSF52172">
    <property type="entry name" value="CheY-like"/>
    <property type="match status" value="1"/>
</dbReference>
<dbReference type="InterPro" id="IPR001789">
    <property type="entry name" value="Sig_transdc_resp-reg_receiver"/>
</dbReference>
<dbReference type="Proteomes" id="UP001501427">
    <property type="component" value="Unassembled WGS sequence"/>
</dbReference>
<feature type="domain" description="Response regulatory" evidence="2">
    <location>
        <begin position="34"/>
        <end position="153"/>
    </location>
</feature>
<protein>
    <recommendedName>
        <fullName evidence="2">Response regulatory domain-containing protein</fullName>
    </recommendedName>
</protein>
<gene>
    <name evidence="3" type="ORF">GCM10009546_72540</name>
</gene>
<dbReference type="Gene3D" id="3.40.50.2300">
    <property type="match status" value="1"/>
</dbReference>
<name>A0ABP3R1H4_9ACTN</name>
<accession>A0ABP3R1H4</accession>
<dbReference type="InterPro" id="IPR011006">
    <property type="entry name" value="CheY-like_superfamily"/>
</dbReference>
<evidence type="ECO:0000313" key="3">
    <source>
        <dbReference type="EMBL" id="GAA0600013.1"/>
    </source>
</evidence>
<evidence type="ECO:0000313" key="4">
    <source>
        <dbReference type="Proteomes" id="UP001501427"/>
    </source>
</evidence>
<organism evidence="3 4">
    <name type="scientific">Actinomadura livida</name>
    <dbReference type="NCBI Taxonomy" id="79909"/>
    <lineage>
        <taxon>Bacteria</taxon>
        <taxon>Bacillati</taxon>
        <taxon>Actinomycetota</taxon>
        <taxon>Actinomycetes</taxon>
        <taxon>Streptosporangiales</taxon>
        <taxon>Thermomonosporaceae</taxon>
        <taxon>Actinomadura</taxon>
    </lineage>
</organism>
<proteinExistence type="predicted"/>
<feature type="modified residue" description="4-aspartylphosphate" evidence="1">
    <location>
        <position position="89"/>
    </location>
</feature>
<dbReference type="PROSITE" id="PS50110">
    <property type="entry name" value="RESPONSE_REGULATORY"/>
    <property type="match status" value="1"/>
</dbReference>
<comment type="caution">
    <text evidence="3">The sequence shown here is derived from an EMBL/GenBank/DDBJ whole genome shotgun (WGS) entry which is preliminary data.</text>
</comment>
<dbReference type="EMBL" id="BAAAHD010000095">
    <property type="protein sequence ID" value="GAA0600013.1"/>
    <property type="molecule type" value="Genomic_DNA"/>
</dbReference>